<dbReference type="InterPro" id="IPR001853">
    <property type="entry name" value="DSBA-like_thioredoxin_dom"/>
</dbReference>
<dbReference type="PANTHER" id="PTHR13887">
    <property type="entry name" value="GLUTATHIONE S-TRANSFERASE KAPPA"/>
    <property type="match status" value="1"/>
</dbReference>
<sequence>MYESTINFTFDTICPWTYLAKHRLDKALEQVCTPETSQKVTFTLKYHPYQLYPTFSSEGEPKYDWYKRTKYPTDDQMEKYIKVMTFQGAGEIPFNFREGYIANTLDAHRIIQYFQESKSPEVTNKLVLALYKAYFEEGKHPSSAETLIAACKEAGIDEEEAKRVVEDESEGLMDVKSAIREQASNGVDSVPVVMIEGRRRDVTLTGAKEVGEYVKALEQVVKESQ</sequence>
<evidence type="ECO:0000313" key="3">
    <source>
        <dbReference type="Proteomes" id="UP000824998"/>
    </source>
</evidence>
<comment type="caution">
    <text evidence="2">The sequence shown here is derived from an EMBL/GenBank/DDBJ whole genome shotgun (WGS) entry which is preliminary data.</text>
</comment>
<accession>A0A9P8C177</accession>
<dbReference type="Proteomes" id="UP000824998">
    <property type="component" value="Unassembled WGS sequence"/>
</dbReference>
<name>A0A9P8C177_9HELO</name>
<dbReference type="AlphaFoldDB" id="A0A9P8C177"/>
<protein>
    <submittedName>
        <fullName evidence="2">Thioredoxin-like protein</fullName>
    </submittedName>
</protein>
<dbReference type="Gene3D" id="3.40.30.10">
    <property type="entry name" value="Glutaredoxin"/>
    <property type="match status" value="1"/>
</dbReference>
<dbReference type="SUPFAM" id="SSF52833">
    <property type="entry name" value="Thioredoxin-like"/>
    <property type="match status" value="1"/>
</dbReference>
<dbReference type="CDD" id="cd03024">
    <property type="entry name" value="DsbA_FrnE"/>
    <property type="match status" value="1"/>
</dbReference>
<organism evidence="2 3">
    <name type="scientific">Amylocarpus encephaloides</name>
    <dbReference type="NCBI Taxonomy" id="45428"/>
    <lineage>
        <taxon>Eukaryota</taxon>
        <taxon>Fungi</taxon>
        <taxon>Dikarya</taxon>
        <taxon>Ascomycota</taxon>
        <taxon>Pezizomycotina</taxon>
        <taxon>Leotiomycetes</taxon>
        <taxon>Helotiales</taxon>
        <taxon>Helotiales incertae sedis</taxon>
        <taxon>Amylocarpus</taxon>
    </lineage>
</organism>
<dbReference type="InterPro" id="IPR036249">
    <property type="entry name" value="Thioredoxin-like_sf"/>
</dbReference>
<feature type="domain" description="DSBA-like thioredoxin" evidence="1">
    <location>
        <begin position="5"/>
        <end position="217"/>
    </location>
</feature>
<dbReference type="EMBL" id="MU251851">
    <property type="protein sequence ID" value="KAG9228856.1"/>
    <property type="molecule type" value="Genomic_DNA"/>
</dbReference>
<evidence type="ECO:0000313" key="2">
    <source>
        <dbReference type="EMBL" id="KAG9228856.1"/>
    </source>
</evidence>
<evidence type="ECO:0000259" key="1">
    <source>
        <dbReference type="Pfam" id="PF01323"/>
    </source>
</evidence>
<dbReference type="PANTHER" id="PTHR13887:SF52">
    <property type="entry name" value="DSBA-LIKE THIOREDOXIN DOMAIN-CONTAINING PROTEIN"/>
    <property type="match status" value="1"/>
</dbReference>
<gene>
    <name evidence="2" type="ORF">BJ875DRAFT_476469</name>
</gene>
<dbReference type="Pfam" id="PF01323">
    <property type="entry name" value="DSBA"/>
    <property type="match status" value="1"/>
</dbReference>
<keyword evidence="3" id="KW-1185">Reference proteome</keyword>
<proteinExistence type="predicted"/>
<dbReference type="OrthoDB" id="1930760at2759"/>
<reference evidence="2" key="1">
    <citation type="journal article" date="2021" name="IMA Fungus">
        <title>Genomic characterization of three marine fungi, including Emericellopsis atlantica sp. nov. with signatures of a generalist lifestyle and marine biomass degradation.</title>
        <authorList>
            <person name="Hagestad O.C."/>
            <person name="Hou L."/>
            <person name="Andersen J.H."/>
            <person name="Hansen E.H."/>
            <person name="Altermark B."/>
            <person name="Li C."/>
            <person name="Kuhnert E."/>
            <person name="Cox R.J."/>
            <person name="Crous P.W."/>
            <person name="Spatafora J.W."/>
            <person name="Lail K."/>
            <person name="Amirebrahimi M."/>
            <person name="Lipzen A."/>
            <person name="Pangilinan J."/>
            <person name="Andreopoulos W."/>
            <person name="Hayes R.D."/>
            <person name="Ng V."/>
            <person name="Grigoriev I.V."/>
            <person name="Jackson S.A."/>
            <person name="Sutton T.D.S."/>
            <person name="Dobson A.D.W."/>
            <person name="Rama T."/>
        </authorList>
    </citation>
    <scope>NUCLEOTIDE SEQUENCE</scope>
    <source>
        <strain evidence="2">TRa018bII</strain>
    </source>
</reference>
<dbReference type="GO" id="GO:0016491">
    <property type="term" value="F:oxidoreductase activity"/>
    <property type="evidence" value="ECO:0007669"/>
    <property type="project" value="InterPro"/>
</dbReference>